<dbReference type="Pfam" id="PF02852">
    <property type="entry name" value="Pyr_redox_dim"/>
    <property type="match status" value="1"/>
</dbReference>
<dbReference type="InterPro" id="IPR006258">
    <property type="entry name" value="Lipoamide_DH"/>
</dbReference>
<feature type="domain" description="Pyridine nucleotide-disulphide oxidoreductase dimerisation" evidence="15">
    <location>
        <begin position="347"/>
        <end position="455"/>
    </location>
</feature>
<dbReference type="EC" id="1.8.1.4" evidence="2 14"/>
<dbReference type="PRINTS" id="PR00411">
    <property type="entry name" value="PNDRDTASEI"/>
</dbReference>
<evidence type="ECO:0000256" key="13">
    <source>
        <dbReference type="PIRSR" id="PIRSR000350-4"/>
    </source>
</evidence>
<dbReference type="Gene3D" id="3.30.390.30">
    <property type="match status" value="1"/>
</dbReference>
<evidence type="ECO:0000256" key="12">
    <source>
        <dbReference type="PIRSR" id="PIRSR000350-3"/>
    </source>
</evidence>
<evidence type="ECO:0000313" key="18">
    <source>
        <dbReference type="Proteomes" id="UP000267430"/>
    </source>
</evidence>
<comment type="similarity">
    <text evidence="1 14">Belongs to the class-I pyridine nucleotide-disulfide oxidoreductase family.</text>
</comment>
<dbReference type="InterPro" id="IPR050151">
    <property type="entry name" value="Class-I_Pyr_Nuc-Dis_Oxidored"/>
</dbReference>
<comment type="caution">
    <text evidence="17">The sequence shown here is derived from an EMBL/GenBank/DDBJ whole genome shotgun (WGS) entry which is preliminary data.</text>
</comment>
<gene>
    <name evidence="17" type="primary">lpdA</name>
    <name evidence="17" type="ORF">ELQ35_04975</name>
</gene>
<dbReference type="OrthoDB" id="9800167at2"/>
<comment type="catalytic activity">
    <reaction evidence="10 14">
        <text>N(6)-[(R)-dihydrolipoyl]-L-lysyl-[protein] + NAD(+) = N(6)-[(R)-lipoyl]-L-lysyl-[protein] + NADH + H(+)</text>
        <dbReference type="Rhea" id="RHEA:15045"/>
        <dbReference type="Rhea" id="RHEA-COMP:10474"/>
        <dbReference type="Rhea" id="RHEA-COMP:10475"/>
        <dbReference type="ChEBI" id="CHEBI:15378"/>
        <dbReference type="ChEBI" id="CHEBI:57540"/>
        <dbReference type="ChEBI" id="CHEBI:57945"/>
        <dbReference type="ChEBI" id="CHEBI:83099"/>
        <dbReference type="ChEBI" id="CHEBI:83100"/>
        <dbReference type="EC" id="1.8.1.4"/>
    </reaction>
</comment>
<dbReference type="PANTHER" id="PTHR22912">
    <property type="entry name" value="DISULFIDE OXIDOREDUCTASE"/>
    <property type="match status" value="1"/>
</dbReference>
<keyword evidence="6 14" id="KW-0560">Oxidoreductase</keyword>
<keyword evidence="9 14" id="KW-0676">Redox-active center</keyword>
<dbReference type="Proteomes" id="UP000267430">
    <property type="component" value="Unassembled WGS sequence"/>
</dbReference>
<feature type="domain" description="FAD/NAD(P)-binding" evidence="16">
    <location>
        <begin position="11"/>
        <end position="328"/>
    </location>
</feature>
<dbReference type="FunFam" id="3.30.390.30:FF:000001">
    <property type="entry name" value="Dihydrolipoyl dehydrogenase"/>
    <property type="match status" value="1"/>
</dbReference>
<dbReference type="InterPro" id="IPR012999">
    <property type="entry name" value="Pyr_OxRdtase_I_AS"/>
</dbReference>
<dbReference type="SUPFAM" id="SSF51905">
    <property type="entry name" value="FAD/NAD(P)-binding domain"/>
    <property type="match status" value="2"/>
</dbReference>
<comment type="miscellaneous">
    <text evidence="14">The active site is a redox-active disulfide bond.</text>
</comment>
<accession>A0A3S0VF84</accession>
<dbReference type="EMBL" id="RYZZ01000006">
    <property type="protein sequence ID" value="RUQ30947.1"/>
    <property type="molecule type" value="Genomic_DNA"/>
</dbReference>
<evidence type="ECO:0000256" key="10">
    <source>
        <dbReference type="ARBA" id="ARBA00049187"/>
    </source>
</evidence>
<keyword evidence="7 12" id="KW-0520">NAD</keyword>
<dbReference type="GO" id="GO:0005737">
    <property type="term" value="C:cytoplasm"/>
    <property type="evidence" value="ECO:0007669"/>
    <property type="project" value="UniProtKB-ARBA"/>
</dbReference>
<keyword evidence="4 14" id="KW-0285">Flavoprotein</keyword>
<name>A0A3S0VF84_9BACI</name>
<organism evidence="17 18">
    <name type="scientific">Peribacillus cavernae</name>
    <dbReference type="NCBI Taxonomy" id="1674310"/>
    <lineage>
        <taxon>Bacteria</taxon>
        <taxon>Bacillati</taxon>
        <taxon>Bacillota</taxon>
        <taxon>Bacilli</taxon>
        <taxon>Bacillales</taxon>
        <taxon>Bacillaceae</taxon>
        <taxon>Peribacillus</taxon>
    </lineage>
</organism>
<dbReference type="NCBIfam" id="TIGR01350">
    <property type="entry name" value="lipoamide_DH"/>
    <property type="match status" value="1"/>
</dbReference>
<dbReference type="GO" id="GO:0004148">
    <property type="term" value="F:dihydrolipoyl dehydrogenase (NADH) activity"/>
    <property type="evidence" value="ECO:0007669"/>
    <property type="project" value="UniProtKB-EC"/>
</dbReference>
<keyword evidence="18" id="KW-1185">Reference proteome</keyword>
<proteinExistence type="inferred from homology"/>
<evidence type="ECO:0000259" key="16">
    <source>
        <dbReference type="Pfam" id="PF07992"/>
    </source>
</evidence>
<feature type="disulfide bond" description="Redox-active" evidence="13">
    <location>
        <begin position="47"/>
        <end position="52"/>
    </location>
</feature>
<dbReference type="PANTHER" id="PTHR22912:SF151">
    <property type="entry name" value="DIHYDROLIPOYL DEHYDROGENASE, MITOCHONDRIAL"/>
    <property type="match status" value="1"/>
</dbReference>
<comment type="cofactor">
    <cofactor evidence="12 14">
        <name>FAD</name>
        <dbReference type="ChEBI" id="CHEBI:57692"/>
    </cofactor>
    <text evidence="12 14">Binds 1 FAD per subunit.</text>
</comment>
<evidence type="ECO:0000256" key="1">
    <source>
        <dbReference type="ARBA" id="ARBA00007532"/>
    </source>
</evidence>
<dbReference type="InterPro" id="IPR023753">
    <property type="entry name" value="FAD/NAD-binding_dom"/>
</dbReference>
<evidence type="ECO:0000256" key="9">
    <source>
        <dbReference type="ARBA" id="ARBA00023284"/>
    </source>
</evidence>
<dbReference type="InterPro" id="IPR036188">
    <property type="entry name" value="FAD/NAD-bd_sf"/>
</dbReference>
<evidence type="ECO:0000259" key="15">
    <source>
        <dbReference type="Pfam" id="PF02852"/>
    </source>
</evidence>
<feature type="active site" description="Proton acceptor" evidence="11">
    <location>
        <position position="445"/>
    </location>
</feature>
<evidence type="ECO:0000313" key="17">
    <source>
        <dbReference type="EMBL" id="RUQ30947.1"/>
    </source>
</evidence>
<dbReference type="InterPro" id="IPR004099">
    <property type="entry name" value="Pyr_nucl-diS_OxRdtase_dimer"/>
</dbReference>
<dbReference type="SUPFAM" id="SSF55424">
    <property type="entry name" value="FAD/NAD-linked reductases, dimerisation (C-terminal) domain"/>
    <property type="match status" value="1"/>
</dbReference>
<protein>
    <recommendedName>
        <fullName evidence="3 14">Dihydrolipoyl dehydrogenase</fullName>
        <ecNumber evidence="2 14">1.8.1.4</ecNumber>
    </recommendedName>
</protein>
<dbReference type="Pfam" id="PF07992">
    <property type="entry name" value="Pyr_redox_2"/>
    <property type="match status" value="1"/>
</dbReference>
<dbReference type="PROSITE" id="PS00076">
    <property type="entry name" value="PYRIDINE_REDOX_1"/>
    <property type="match status" value="1"/>
</dbReference>
<keyword evidence="5 12" id="KW-0274">FAD</keyword>
<dbReference type="PRINTS" id="PR00368">
    <property type="entry name" value="FADPNR"/>
</dbReference>
<dbReference type="InterPro" id="IPR016156">
    <property type="entry name" value="FAD/NAD-linked_Rdtase_dimer_sf"/>
</dbReference>
<feature type="binding site" evidence="12">
    <location>
        <position position="56"/>
    </location>
    <ligand>
        <name>FAD</name>
        <dbReference type="ChEBI" id="CHEBI:57692"/>
    </ligand>
</feature>
<dbReference type="RefSeq" id="WP_126863732.1">
    <property type="nucleotide sequence ID" value="NZ_JAUSTX010000005.1"/>
</dbReference>
<sequence length="476" mass="52226">MVVGELTQERDLIIIGGGPGGYTAAIRAAQLGKEVTLIEKEKLGGICLNRGCIPSKVISHVSNKFNDINQSPELGFKIENCSFDFSKTVEYKHKIITDLRKGIEALCKENHIEVIQGTASFLSADRIGVENGDQFDIYTCNSAIISTGCSTKNHELYDHKHVLDSRSLYELQEIPEQLILFGNDYIALEAAFSYQSLGSEVHLVIENDIFPGLDFAINKELFRQLKKAKIKLHKNLSFSSVELNKTHLSVAFDLKHGDKVTMEASYLYIQSPFRANIGELGIDRLGITCDEHGYIEIDKECRTSIPTIWAVGDVTGGKQLAVKAIRQGKVAAEAISGIPSEWSEAFIPTIIHSKPPIATIGLTEEEAKDQGYAVRTGQFNQARNGFAAITGNRDGFSKVVSNAENDVILGIHLYGSNAIELISTGILALEMAAREEDIKFPLFPHPSNNEGLLEAVEALVNQAIHQVPKKSKITSS</sequence>
<evidence type="ECO:0000256" key="7">
    <source>
        <dbReference type="ARBA" id="ARBA00023027"/>
    </source>
</evidence>
<feature type="binding site" evidence="12">
    <location>
        <begin position="182"/>
        <end position="189"/>
    </location>
    <ligand>
        <name>NAD(+)</name>
        <dbReference type="ChEBI" id="CHEBI:57540"/>
    </ligand>
</feature>
<evidence type="ECO:0000256" key="14">
    <source>
        <dbReference type="RuleBase" id="RU003692"/>
    </source>
</evidence>
<evidence type="ECO:0000256" key="8">
    <source>
        <dbReference type="ARBA" id="ARBA00023157"/>
    </source>
</evidence>
<evidence type="ECO:0000256" key="4">
    <source>
        <dbReference type="ARBA" id="ARBA00022630"/>
    </source>
</evidence>
<evidence type="ECO:0000256" key="5">
    <source>
        <dbReference type="ARBA" id="ARBA00022827"/>
    </source>
</evidence>
<dbReference type="Gene3D" id="3.50.50.60">
    <property type="entry name" value="FAD/NAD(P)-binding domain"/>
    <property type="match status" value="2"/>
</dbReference>
<feature type="binding site" evidence="12">
    <location>
        <position position="313"/>
    </location>
    <ligand>
        <name>FAD</name>
        <dbReference type="ChEBI" id="CHEBI:57692"/>
    </ligand>
</feature>
<dbReference type="PIRSF" id="PIRSF000350">
    <property type="entry name" value="Mercury_reductase_MerA"/>
    <property type="match status" value="1"/>
</dbReference>
<evidence type="ECO:0000256" key="11">
    <source>
        <dbReference type="PIRSR" id="PIRSR000350-2"/>
    </source>
</evidence>
<dbReference type="GO" id="GO:0006103">
    <property type="term" value="P:2-oxoglutarate metabolic process"/>
    <property type="evidence" value="ECO:0007669"/>
    <property type="project" value="TreeGrafter"/>
</dbReference>
<evidence type="ECO:0000256" key="2">
    <source>
        <dbReference type="ARBA" id="ARBA00012608"/>
    </source>
</evidence>
<dbReference type="InterPro" id="IPR001100">
    <property type="entry name" value="Pyr_nuc-diS_OxRdtase"/>
</dbReference>
<dbReference type="AlphaFoldDB" id="A0A3S0VF84"/>
<keyword evidence="8" id="KW-1015">Disulfide bond</keyword>
<evidence type="ECO:0000256" key="6">
    <source>
        <dbReference type="ARBA" id="ARBA00023002"/>
    </source>
</evidence>
<keyword evidence="12" id="KW-0547">Nucleotide-binding</keyword>
<evidence type="ECO:0000256" key="3">
    <source>
        <dbReference type="ARBA" id="ARBA00016961"/>
    </source>
</evidence>
<dbReference type="GO" id="GO:0050660">
    <property type="term" value="F:flavin adenine dinucleotide binding"/>
    <property type="evidence" value="ECO:0007669"/>
    <property type="project" value="InterPro"/>
</dbReference>
<reference evidence="17 18" key="1">
    <citation type="submission" date="2018-12" db="EMBL/GenBank/DDBJ databases">
        <title>Bacillus chawlae sp. nov., Bacillus glennii sp. nov., and Bacillus saganii sp. nov. Isolated from the Vehicle Assembly Building at Kennedy Space Center where the Viking Spacecraft were Assembled.</title>
        <authorList>
            <person name="Seuylemezian A."/>
            <person name="Vaishampayan P."/>
        </authorList>
    </citation>
    <scope>NUCLEOTIDE SEQUENCE [LARGE SCALE GENOMIC DNA]</scope>
    <source>
        <strain evidence="17 18">L5</strain>
    </source>
</reference>